<organism evidence="2 3">
    <name type="scientific">Caenorhabditis auriculariae</name>
    <dbReference type="NCBI Taxonomy" id="2777116"/>
    <lineage>
        <taxon>Eukaryota</taxon>
        <taxon>Metazoa</taxon>
        <taxon>Ecdysozoa</taxon>
        <taxon>Nematoda</taxon>
        <taxon>Chromadorea</taxon>
        <taxon>Rhabditida</taxon>
        <taxon>Rhabditina</taxon>
        <taxon>Rhabditomorpha</taxon>
        <taxon>Rhabditoidea</taxon>
        <taxon>Rhabditidae</taxon>
        <taxon>Peloderinae</taxon>
        <taxon>Caenorhabditis</taxon>
    </lineage>
</organism>
<comment type="caution">
    <text evidence="2">The sequence shown here is derived from an EMBL/GenBank/DDBJ whole genome shotgun (WGS) entry which is preliminary data.</text>
</comment>
<evidence type="ECO:0000313" key="3">
    <source>
        <dbReference type="Proteomes" id="UP000835052"/>
    </source>
</evidence>
<protein>
    <submittedName>
        <fullName evidence="2">Uncharacterized protein</fullName>
    </submittedName>
</protein>
<dbReference type="Proteomes" id="UP000835052">
    <property type="component" value="Unassembled WGS sequence"/>
</dbReference>
<keyword evidence="3" id="KW-1185">Reference proteome</keyword>
<feature type="region of interest" description="Disordered" evidence="1">
    <location>
        <begin position="1"/>
        <end position="37"/>
    </location>
</feature>
<reference evidence="2" key="1">
    <citation type="submission" date="2020-10" db="EMBL/GenBank/DDBJ databases">
        <authorList>
            <person name="Kikuchi T."/>
        </authorList>
    </citation>
    <scope>NUCLEOTIDE SEQUENCE</scope>
    <source>
        <strain evidence="2">NKZ352</strain>
    </source>
</reference>
<feature type="compositionally biased region" description="Basic and acidic residues" evidence="1">
    <location>
        <begin position="17"/>
        <end position="37"/>
    </location>
</feature>
<gene>
    <name evidence="2" type="ORF">CAUJ_LOCUS12887</name>
</gene>
<name>A0A8S1HR71_9PELO</name>
<dbReference type="AlphaFoldDB" id="A0A8S1HR71"/>
<dbReference type="EMBL" id="CAJGYM010000083">
    <property type="protein sequence ID" value="CAD6196976.1"/>
    <property type="molecule type" value="Genomic_DNA"/>
</dbReference>
<evidence type="ECO:0000313" key="2">
    <source>
        <dbReference type="EMBL" id="CAD6196976.1"/>
    </source>
</evidence>
<accession>A0A8S1HR71</accession>
<sequence length="83" mass="9603">MAICQICDGQNGPNTENKTKEKKQPFRTQFHEPGGDRDFRVVSRSGEDVVEFFVDPQFMSRLSGFFRDQINSASSFSHFFSFR</sequence>
<evidence type="ECO:0000256" key="1">
    <source>
        <dbReference type="SAM" id="MobiDB-lite"/>
    </source>
</evidence>
<proteinExistence type="predicted"/>
<dbReference type="OrthoDB" id="5785211at2759"/>